<name>A0A0H5PY19_9ZZZZ</name>
<protein>
    <submittedName>
        <fullName evidence="1">Uncharacterized protein</fullName>
    </submittedName>
</protein>
<dbReference type="EMBL" id="LN852829">
    <property type="protein sequence ID" value="CRY94049.1"/>
    <property type="molecule type" value="Genomic_DNA"/>
</dbReference>
<evidence type="ECO:0000313" key="1">
    <source>
        <dbReference type="EMBL" id="CRY94049.1"/>
    </source>
</evidence>
<geneLocation type="plasmid" evidence="1">
    <name>pRGRH0139</name>
</geneLocation>
<proteinExistence type="predicted"/>
<keyword evidence="1" id="KW-0614">Plasmid</keyword>
<dbReference type="AlphaFoldDB" id="A0A0H5PY19"/>
<organism evidence="1">
    <name type="scientific">uncultured prokaryote</name>
    <dbReference type="NCBI Taxonomy" id="198431"/>
    <lineage>
        <taxon>unclassified sequences</taxon>
        <taxon>environmental samples</taxon>
    </lineage>
</organism>
<sequence length="171" mass="19307">MKETNNQETTIIKFPNMTDIVAEGYPIIADQATLALVRCMMDTVDKNLWNDMVAGRNIYTILPQHTMDAAFFPVTRVEYDAKNDDIVMGMNLDGRCGVFEATGILFPHFGLLGLDGAVQVWKEHGLDELKKYGCSISNIEELEDGHYRITLDDAEDEDHKSRITFASKQEN</sequence>
<accession>A0A0H5PY19</accession>
<reference evidence="1" key="1">
    <citation type="submission" date="2015-06" db="EMBL/GenBank/DDBJ databases">
        <authorList>
            <person name="Joergensen T."/>
        </authorList>
    </citation>
    <scope>NUCLEOTIDE SEQUENCE</scope>
    <source>
        <plasmid evidence="1">pRGRH0139</plasmid>
    </source>
</reference>
<reference evidence="1" key="2">
    <citation type="submission" date="2015-07" db="EMBL/GenBank/DDBJ databases">
        <title>Plasmids, circular viruses and viroids from rat gut.</title>
        <authorList>
            <person name="Jorgensen T.J."/>
            <person name="Hansen M.A."/>
            <person name="Xu Z."/>
            <person name="Tabak M.A."/>
            <person name="Sorensen S.J."/>
            <person name="Hansen L.H."/>
        </authorList>
    </citation>
    <scope>NUCLEOTIDE SEQUENCE</scope>
    <source>
        <plasmid evidence="1">pRGRH0139</plasmid>
    </source>
</reference>